<evidence type="ECO:0000256" key="4">
    <source>
        <dbReference type="SAM" id="MobiDB-lite"/>
    </source>
</evidence>
<dbReference type="InterPro" id="IPR012337">
    <property type="entry name" value="RNaseH-like_sf"/>
</dbReference>
<dbReference type="EMBL" id="JAKIXB020000039">
    <property type="protein sequence ID" value="KAL1593620.1"/>
    <property type="molecule type" value="Genomic_DNA"/>
</dbReference>
<evidence type="ECO:0000256" key="3">
    <source>
        <dbReference type="ARBA" id="ARBA00022839"/>
    </source>
</evidence>
<evidence type="ECO:0000313" key="6">
    <source>
        <dbReference type="EMBL" id="KAL1593620.1"/>
    </source>
</evidence>
<dbReference type="Gene3D" id="3.30.420.10">
    <property type="entry name" value="Ribonuclease H-like superfamily/Ribonuclease H"/>
    <property type="match status" value="1"/>
</dbReference>
<evidence type="ECO:0000259" key="5">
    <source>
        <dbReference type="SMART" id="SM00479"/>
    </source>
</evidence>
<dbReference type="SMART" id="SM00479">
    <property type="entry name" value="EXOIII"/>
    <property type="match status" value="1"/>
</dbReference>
<comment type="caution">
    <text evidence="6">The sequence shown here is derived from an EMBL/GenBank/DDBJ whole genome shotgun (WGS) entry which is preliminary data.</text>
</comment>
<feature type="domain" description="Exonuclease" evidence="5">
    <location>
        <begin position="168"/>
        <end position="338"/>
    </location>
</feature>
<dbReference type="PANTHER" id="PTHR12801">
    <property type="entry name" value="RNA EXONUCLEASE REXO1 / RECO3 FAMILY MEMBER-RELATED"/>
    <property type="match status" value="1"/>
</dbReference>
<dbReference type="SUPFAM" id="SSF53098">
    <property type="entry name" value="Ribonuclease H-like"/>
    <property type="match status" value="1"/>
</dbReference>
<dbReference type="InterPro" id="IPR047021">
    <property type="entry name" value="REXO1/3/4-like"/>
</dbReference>
<evidence type="ECO:0000313" key="7">
    <source>
        <dbReference type="Proteomes" id="UP001521222"/>
    </source>
</evidence>
<evidence type="ECO:0000256" key="2">
    <source>
        <dbReference type="ARBA" id="ARBA00022801"/>
    </source>
</evidence>
<keyword evidence="2" id="KW-0378">Hydrolase</keyword>
<dbReference type="Proteomes" id="UP001521222">
    <property type="component" value="Unassembled WGS sequence"/>
</dbReference>
<dbReference type="CDD" id="cd06137">
    <property type="entry name" value="DEDDh_RNase"/>
    <property type="match status" value="1"/>
</dbReference>
<keyword evidence="1" id="KW-0540">Nuclease</keyword>
<keyword evidence="7" id="KW-1185">Reference proteome</keyword>
<dbReference type="PANTHER" id="PTHR12801:SF114">
    <property type="entry name" value="EXONUCLEASE, PUTATIVE (AFU_ORTHOLOGUE AFUA_7G00870)-RELATED"/>
    <property type="match status" value="1"/>
</dbReference>
<feature type="compositionally biased region" description="Polar residues" evidence="4">
    <location>
        <begin position="26"/>
        <end position="41"/>
    </location>
</feature>
<organism evidence="6 7">
    <name type="scientific">Nothophoma quercina</name>
    <dbReference type="NCBI Taxonomy" id="749835"/>
    <lineage>
        <taxon>Eukaryota</taxon>
        <taxon>Fungi</taxon>
        <taxon>Dikarya</taxon>
        <taxon>Ascomycota</taxon>
        <taxon>Pezizomycotina</taxon>
        <taxon>Dothideomycetes</taxon>
        <taxon>Pleosporomycetidae</taxon>
        <taxon>Pleosporales</taxon>
        <taxon>Pleosporineae</taxon>
        <taxon>Didymellaceae</taxon>
        <taxon>Nothophoma</taxon>
    </lineage>
</organism>
<dbReference type="Pfam" id="PF00929">
    <property type="entry name" value="RNase_T"/>
    <property type="match status" value="1"/>
</dbReference>
<dbReference type="InterPro" id="IPR013520">
    <property type="entry name" value="Ribonucl_H"/>
</dbReference>
<sequence>MCLVQETQLDAKNAKDENDAKPGATSAATAISKPPQQQTPHRNPELSFEASIKLHQATLMAARAKLASNDVHNGNADTGECSTPKPAPVIAKTSKVATKTSLAASNPTNQQDTRWSVIPAAQHASAITSLKGLILQTTAQATRKLRDKYPNTKTTNVPAHNPNDPKRRAIVLDCEMVCIGHNTSALARLSVIDYLTNELLIDKLVEPLHKVTDWRTQWSGITPAMMHTAVLAGTTLSGSPAARALLFDIVDERTVIVGHALHNDFAALGIAHGNVVDSAELARKAVGLGARKQCGLKAMCDELLGLCVQDRGTKGHDSVEDAFAAREVVLWCVNNPEELRAWGRRRKMRILEDDRGRKLEKKVKRQMKVPRFVEDDSDGYAIPHLSLREFNEMCGYPEWYDNWSD</sequence>
<feature type="region of interest" description="Disordered" evidence="4">
    <location>
        <begin position="1"/>
        <end position="45"/>
    </location>
</feature>
<feature type="compositionally biased region" description="Polar residues" evidence="4">
    <location>
        <begin position="1"/>
        <end position="10"/>
    </location>
</feature>
<protein>
    <recommendedName>
        <fullName evidence="5">Exonuclease domain-containing protein</fullName>
    </recommendedName>
</protein>
<reference evidence="6 7" key="1">
    <citation type="submission" date="2024-02" db="EMBL/GenBank/DDBJ databases">
        <title>De novo assembly and annotation of 12 fungi associated with fruit tree decline syndrome in Ontario, Canada.</title>
        <authorList>
            <person name="Sulman M."/>
            <person name="Ellouze W."/>
            <person name="Ilyukhin E."/>
        </authorList>
    </citation>
    <scope>NUCLEOTIDE SEQUENCE [LARGE SCALE GENOMIC DNA]</scope>
    <source>
        <strain evidence="6 7">M97-236</strain>
    </source>
</reference>
<accession>A0ABR3QNA1</accession>
<keyword evidence="3" id="KW-0269">Exonuclease</keyword>
<evidence type="ECO:0000256" key="1">
    <source>
        <dbReference type="ARBA" id="ARBA00022722"/>
    </source>
</evidence>
<dbReference type="InterPro" id="IPR036397">
    <property type="entry name" value="RNaseH_sf"/>
</dbReference>
<gene>
    <name evidence="6" type="ORF">SLS59_009134</name>
</gene>
<name>A0ABR3QNA1_9PLEO</name>
<proteinExistence type="predicted"/>